<protein>
    <recommendedName>
        <fullName evidence="3">JAB domain-containing protein</fullName>
    </recommendedName>
</protein>
<gene>
    <name evidence="1" type="ORF">PNE09_00995</name>
</gene>
<dbReference type="Proteomes" id="UP001210809">
    <property type="component" value="Unassembled WGS sequence"/>
</dbReference>
<evidence type="ECO:0008006" key="3">
    <source>
        <dbReference type="Google" id="ProtNLM"/>
    </source>
</evidence>
<sequence>MKITAGVCRRILNAMPMKPPEIGGILGSSDGIISRYQLDDGRNSGCGCFYSPDVTRLNTTIKAWQREEIAFRGIFHTHFFGVSTLSEGDIRYINTIMECMPSSIEHLYFPLVVLPEKQIVPFIAVRNGRTIEITKDELVIV</sequence>
<proteinExistence type="predicted"/>
<comment type="caution">
    <text evidence="1">The sequence shown here is derived from an EMBL/GenBank/DDBJ whole genome shotgun (WGS) entry which is preliminary data.</text>
</comment>
<name>A0AAW6CTB7_9FIRM</name>
<accession>A0AAW6CTB7</accession>
<reference evidence="1" key="1">
    <citation type="submission" date="2023-01" db="EMBL/GenBank/DDBJ databases">
        <title>Human gut microbiome strain richness.</title>
        <authorList>
            <person name="Chen-Liaw A."/>
        </authorList>
    </citation>
    <scope>NUCLEOTIDE SEQUENCE</scope>
    <source>
        <strain evidence="1">1001283st1_G1_1001283B150217_161031</strain>
    </source>
</reference>
<evidence type="ECO:0000313" key="2">
    <source>
        <dbReference type="Proteomes" id="UP001210809"/>
    </source>
</evidence>
<dbReference type="AlphaFoldDB" id="A0AAW6CTB7"/>
<evidence type="ECO:0000313" key="1">
    <source>
        <dbReference type="EMBL" id="MDB8002636.1"/>
    </source>
</evidence>
<organism evidence="1 2">
    <name type="scientific">[Eubacterium] siraeum</name>
    <dbReference type="NCBI Taxonomy" id="39492"/>
    <lineage>
        <taxon>Bacteria</taxon>
        <taxon>Bacillati</taxon>
        <taxon>Bacillota</taxon>
        <taxon>Clostridia</taxon>
        <taxon>Eubacteriales</taxon>
        <taxon>Oscillospiraceae</taxon>
        <taxon>Oscillospiraceae incertae sedis</taxon>
    </lineage>
</organism>
<dbReference type="EMBL" id="JAQLXW010000001">
    <property type="protein sequence ID" value="MDB8002636.1"/>
    <property type="molecule type" value="Genomic_DNA"/>
</dbReference>